<feature type="compositionally biased region" description="Basic residues" evidence="12">
    <location>
        <begin position="345"/>
        <end position="354"/>
    </location>
</feature>
<keyword evidence="4" id="KW-0336">GPI-anchor</keyword>
<feature type="signal peptide" evidence="13">
    <location>
        <begin position="1"/>
        <end position="23"/>
    </location>
</feature>
<organism evidence="14 15">
    <name type="scientific">Daucus carota subsp. sativus</name>
    <name type="common">Carrot</name>
    <dbReference type="NCBI Taxonomy" id="79200"/>
    <lineage>
        <taxon>Eukaryota</taxon>
        <taxon>Viridiplantae</taxon>
        <taxon>Streptophyta</taxon>
        <taxon>Embryophyta</taxon>
        <taxon>Tracheophyta</taxon>
        <taxon>Spermatophyta</taxon>
        <taxon>Magnoliopsida</taxon>
        <taxon>eudicotyledons</taxon>
        <taxon>Gunneridae</taxon>
        <taxon>Pentapetalae</taxon>
        <taxon>asterids</taxon>
        <taxon>campanulids</taxon>
        <taxon>Apiales</taxon>
        <taxon>Apiaceae</taxon>
        <taxon>Apioideae</taxon>
        <taxon>Scandiceae</taxon>
        <taxon>Daucinae</taxon>
        <taxon>Daucus</taxon>
        <taxon>Daucus sect. Daucus</taxon>
    </lineage>
</organism>
<dbReference type="Gene3D" id="2.30.180.10">
    <property type="entry name" value="FAS1 domain"/>
    <property type="match status" value="2"/>
</dbReference>
<evidence type="ECO:0000313" key="15">
    <source>
        <dbReference type="Proteomes" id="UP000077755"/>
    </source>
</evidence>
<dbReference type="KEGG" id="dcr:108223569"/>
<keyword evidence="7" id="KW-0654">Proteoglycan</keyword>
<keyword evidence="5 13" id="KW-0732">Signal</keyword>
<reference evidence="14" key="2">
    <citation type="submission" date="2022-03" db="EMBL/GenBank/DDBJ databases">
        <title>Draft title - Genomic analysis of global carrot germplasm unveils the trajectory of domestication and the origin of high carotenoid orange carrot.</title>
        <authorList>
            <person name="Iorizzo M."/>
            <person name="Ellison S."/>
            <person name="Senalik D."/>
            <person name="Macko-Podgorni A."/>
            <person name="Grzebelus D."/>
            <person name="Bostan H."/>
            <person name="Rolling W."/>
            <person name="Curaba J."/>
            <person name="Simon P."/>
        </authorList>
    </citation>
    <scope>NUCLEOTIDE SEQUENCE</scope>
    <source>
        <tissue evidence="14">Leaf</tissue>
    </source>
</reference>
<dbReference type="PROSITE" id="PS50213">
    <property type="entry name" value="FAS1"/>
    <property type="match status" value="2"/>
</dbReference>
<evidence type="ECO:0000256" key="9">
    <source>
        <dbReference type="ARBA" id="ARBA00023180"/>
    </source>
</evidence>
<gene>
    <name evidence="14" type="ORF">DCAR_0522502</name>
</gene>
<evidence type="ECO:0000256" key="11">
    <source>
        <dbReference type="ARBA" id="ARBA00024686"/>
    </source>
</evidence>
<evidence type="ECO:0000256" key="6">
    <source>
        <dbReference type="ARBA" id="ARBA00022737"/>
    </source>
</evidence>
<dbReference type="OMA" id="GHFAATF"/>
<feature type="compositionally biased region" description="Acidic residues" evidence="12">
    <location>
        <begin position="373"/>
        <end position="385"/>
    </location>
</feature>
<dbReference type="GO" id="GO:0098552">
    <property type="term" value="C:side of membrane"/>
    <property type="evidence" value="ECO:0007669"/>
    <property type="project" value="UniProtKB-KW"/>
</dbReference>
<dbReference type="FunFam" id="2.30.180.10:FF:000010">
    <property type="entry name" value="Fasciclin-like arabinogalactan protein 2"/>
    <property type="match status" value="1"/>
</dbReference>
<comment type="function">
    <text evidence="11">May be a cell surface adhesion protein.</text>
</comment>
<evidence type="ECO:0000256" key="8">
    <source>
        <dbReference type="ARBA" id="ARBA00023136"/>
    </source>
</evidence>
<accession>A0A164ZUP4</accession>
<evidence type="ECO:0000256" key="1">
    <source>
        <dbReference type="ARBA" id="ARBA00004609"/>
    </source>
</evidence>
<evidence type="ECO:0000256" key="2">
    <source>
        <dbReference type="ARBA" id="ARBA00007843"/>
    </source>
</evidence>
<name>A0A164ZUP4_DAUCS</name>
<keyword evidence="15" id="KW-1185">Reference proteome</keyword>
<reference evidence="14" key="1">
    <citation type="journal article" date="2016" name="Nat. Genet.">
        <title>A high-quality carrot genome assembly provides new insights into carotenoid accumulation and asterid genome evolution.</title>
        <authorList>
            <person name="Iorizzo M."/>
            <person name="Ellison S."/>
            <person name="Senalik D."/>
            <person name="Zeng P."/>
            <person name="Satapoomin P."/>
            <person name="Huang J."/>
            <person name="Bowman M."/>
            <person name="Iovene M."/>
            <person name="Sanseverino W."/>
            <person name="Cavagnaro P."/>
            <person name="Yildiz M."/>
            <person name="Macko-Podgorni A."/>
            <person name="Moranska E."/>
            <person name="Grzebelus E."/>
            <person name="Grzebelus D."/>
            <person name="Ashrafi H."/>
            <person name="Zheng Z."/>
            <person name="Cheng S."/>
            <person name="Spooner D."/>
            <person name="Van Deynze A."/>
            <person name="Simon P."/>
        </authorList>
    </citation>
    <scope>NUCLEOTIDE SEQUENCE</scope>
    <source>
        <tissue evidence="14">Leaf</tissue>
    </source>
</reference>
<evidence type="ECO:0000256" key="5">
    <source>
        <dbReference type="ARBA" id="ARBA00022729"/>
    </source>
</evidence>
<feature type="region of interest" description="Disordered" evidence="12">
    <location>
        <begin position="334"/>
        <end position="390"/>
    </location>
</feature>
<sequence>MQLRQVTTLSLLIAIVFASAASAHNITRILAKHPEFSTFNHYLTITHLAADINRRLTITVCAVDNAGMADLLSKHLSVYTMKNVLALHVFADYFGAKKLHQISGGTTLTATMFQATGEADGTSGYVNITDVKGGRVGFAPEDNSGALNSYFVKTIEEKPYNISVIHISHILSSPSAEAPTAAPSLNVTDVMRLKGCKAFADLLVSEKAEDTFVQSVEGGLTVFCPSDDVLEDFMPKYKNLTAAGKMAVLLYHGVPVYNSMGMLRSNNGLMNTLATEGKNKYDFTVQNDGESVKLKTKAVTATVSGTLVDEEPLAVYKIDKVLLPRELFKAVKEELAPEPAPAPKGAKKKPKAKAKKGETSEDEDAADAPGPDGSEDEDPADDTASDENGSVRIRGVGMMVVPLIFGAVMFL</sequence>
<evidence type="ECO:0000256" key="3">
    <source>
        <dbReference type="ARBA" id="ARBA00022475"/>
    </source>
</evidence>
<proteinExistence type="inferred from homology"/>
<dbReference type="PANTHER" id="PTHR32382:SF82">
    <property type="entry name" value="FASCICLIN-LIKE ARABINOGALACTAN PROTEIN 2"/>
    <property type="match status" value="1"/>
</dbReference>
<dbReference type="SUPFAM" id="SSF82153">
    <property type="entry name" value="FAS1 domain"/>
    <property type="match status" value="2"/>
</dbReference>
<dbReference type="InterPro" id="IPR033254">
    <property type="entry name" value="Plant_FLA"/>
</dbReference>
<keyword evidence="9" id="KW-0325">Glycoprotein</keyword>
<dbReference type="InterPro" id="IPR036378">
    <property type="entry name" value="FAS1_dom_sf"/>
</dbReference>
<dbReference type="EMBL" id="CP093347">
    <property type="protein sequence ID" value="WOH03110.1"/>
    <property type="molecule type" value="Genomic_DNA"/>
</dbReference>
<keyword evidence="3" id="KW-1003">Cell membrane</keyword>
<dbReference type="Proteomes" id="UP000077755">
    <property type="component" value="Chromosome 5"/>
</dbReference>
<protein>
    <submittedName>
        <fullName evidence="14">Uncharacterized protein</fullName>
    </submittedName>
</protein>
<comment type="similarity">
    <text evidence="2">Belongs to the fasciclin-like AGP family.</text>
</comment>
<evidence type="ECO:0000256" key="7">
    <source>
        <dbReference type="ARBA" id="ARBA00022974"/>
    </source>
</evidence>
<feature type="chain" id="PRO_5043792039" evidence="13">
    <location>
        <begin position="24"/>
        <end position="411"/>
    </location>
</feature>
<dbReference type="AlphaFoldDB" id="A0A164ZUP4"/>
<dbReference type="InterPro" id="IPR000782">
    <property type="entry name" value="FAS1_domain"/>
</dbReference>
<evidence type="ECO:0000313" key="14">
    <source>
        <dbReference type="EMBL" id="WOH03110.1"/>
    </source>
</evidence>
<dbReference type="Pfam" id="PF02469">
    <property type="entry name" value="Fasciclin"/>
    <property type="match status" value="1"/>
</dbReference>
<dbReference type="PANTHER" id="PTHR32382">
    <property type="entry name" value="FASCICLIN-LIKE ARABINOGALACTAN PROTEIN"/>
    <property type="match status" value="1"/>
</dbReference>
<dbReference type="FunFam" id="2.30.180.10:FF:000008">
    <property type="entry name" value="Fasciclin-like arabinogalactan protein 10"/>
    <property type="match status" value="1"/>
</dbReference>
<dbReference type="GO" id="GO:0005886">
    <property type="term" value="C:plasma membrane"/>
    <property type="evidence" value="ECO:0007669"/>
    <property type="project" value="UniProtKB-SubCell"/>
</dbReference>
<dbReference type="SMART" id="SM00554">
    <property type="entry name" value="FAS1"/>
    <property type="match status" value="2"/>
</dbReference>
<keyword evidence="10" id="KW-0449">Lipoprotein</keyword>
<keyword evidence="6" id="KW-0677">Repeat</keyword>
<evidence type="ECO:0000256" key="10">
    <source>
        <dbReference type="ARBA" id="ARBA00023288"/>
    </source>
</evidence>
<dbReference type="OrthoDB" id="682048at2759"/>
<evidence type="ECO:0000256" key="4">
    <source>
        <dbReference type="ARBA" id="ARBA00022622"/>
    </source>
</evidence>
<evidence type="ECO:0000256" key="13">
    <source>
        <dbReference type="SAM" id="SignalP"/>
    </source>
</evidence>
<evidence type="ECO:0000256" key="12">
    <source>
        <dbReference type="SAM" id="MobiDB-lite"/>
    </source>
</evidence>
<keyword evidence="8" id="KW-0472">Membrane</keyword>
<dbReference type="Gramene" id="KZM96435">
    <property type="protein sequence ID" value="KZM96435"/>
    <property type="gene ID" value="DCAR_019677"/>
</dbReference>
<comment type="subcellular location">
    <subcellularLocation>
        <location evidence="1">Cell membrane</location>
        <topology evidence="1">Lipid-anchor</topology>
        <topology evidence="1">GPI-anchor</topology>
    </subcellularLocation>
</comment>